<sequence>MRLDHDPGERRERREDGRELVLVHFTRAARARRHRTAASALHRGALVLGLVRLDHDPGERRERREDGRELVLVHFTRAARLDARGRPRAPCIEAPSSSASARPWGRPPGYSSTVAPRISVNHQRFTRPCVTNMRDQCCMRATWHIVFVQHVARKNARHEQMRLPPGHGRS</sequence>
<dbReference type="EMBL" id="JAGTJJ010000051">
    <property type="protein sequence ID" value="MDC3987304.1"/>
    <property type="molecule type" value="Genomic_DNA"/>
</dbReference>
<comment type="caution">
    <text evidence="2">The sequence shown here is derived from an EMBL/GenBank/DDBJ whole genome shotgun (WGS) entry which is preliminary data.</text>
</comment>
<gene>
    <name evidence="2" type="ORF">KEG57_42945</name>
</gene>
<evidence type="ECO:0000313" key="2">
    <source>
        <dbReference type="EMBL" id="MDC3987304.1"/>
    </source>
</evidence>
<dbReference type="AlphaFoldDB" id="A0A9X4AWG1"/>
<name>A0A9X4AWG1_9BACT</name>
<proteinExistence type="predicted"/>
<dbReference type="RefSeq" id="WP_272459586.1">
    <property type="nucleotide sequence ID" value="NZ_JAGTJJ010000051.1"/>
</dbReference>
<accession>A0A9X4AWG1</accession>
<evidence type="ECO:0000313" key="3">
    <source>
        <dbReference type="Proteomes" id="UP001151081"/>
    </source>
</evidence>
<keyword evidence="3" id="KW-1185">Reference proteome</keyword>
<protein>
    <submittedName>
        <fullName evidence="2">Uncharacterized protein</fullName>
    </submittedName>
</protein>
<reference evidence="2 3" key="1">
    <citation type="submission" date="2021-04" db="EMBL/GenBank/DDBJ databases">
        <title>Genome analysis of Polyangium sp.</title>
        <authorList>
            <person name="Li Y."/>
            <person name="Wang J."/>
        </authorList>
    </citation>
    <scope>NUCLEOTIDE SEQUENCE [LARGE SCALE GENOMIC DNA]</scope>
    <source>
        <strain evidence="2 3">SDU14</strain>
    </source>
</reference>
<evidence type="ECO:0000256" key="1">
    <source>
        <dbReference type="SAM" id="MobiDB-lite"/>
    </source>
</evidence>
<organism evidence="2 3">
    <name type="scientific">Polyangium jinanense</name>
    <dbReference type="NCBI Taxonomy" id="2829994"/>
    <lineage>
        <taxon>Bacteria</taxon>
        <taxon>Pseudomonadati</taxon>
        <taxon>Myxococcota</taxon>
        <taxon>Polyangia</taxon>
        <taxon>Polyangiales</taxon>
        <taxon>Polyangiaceae</taxon>
        <taxon>Polyangium</taxon>
    </lineage>
</organism>
<feature type="region of interest" description="Disordered" evidence="1">
    <location>
        <begin position="89"/>
        <end position="108"/>
    </location>
</feature>
<dbReference type="Proteomes" id="UP001151081">
    <property type="component" value="Unassembled WGS sequence"/>
</dbReference>